<comment type="caution">
    <text evidence="1">The sequence shown here is derived from an EMBL/GenBank/DDBJ whole genome shotgun (WGS) entry which is preliminary data.</text>
</comment>
<reference evidence="1" key="1">
    <citation type="submission" date="2022-08" db="EMBL/GenBank/DDBJ databases">
        <authorList>
            <person name="Kallberg Y."/>
            <person name="Tangrot J."/>
            <person name="Rosling A."/>
        </authorList>
    </citation>
    <scope>NUCLEOTIDE SEQUENCE</scope>
    <source>
        <strain evidence="1">Wild A</strain>
    </source>
</reference>
<gene>
    <name evidence="1" type="ORF">FWILDA_LOCUS19223</name>
</gene>
<feature type="non-terminal residue" evidence="1">
    <location>
        <position position="1"/>
    </location>
</feature>
<dbReference type="AlphaFoldDB" id="A0A9W4TAH1"/>
<protein>
    <submittedName>
        <fullName evidence="1">13198_t:CDS:1</fullName>
    </submittedName>
</protein>
<dbReference type="Proteomes" id="UP001153678">
    <property type="component" value="Unassembled WGS sequence"/>
</dbReference>
<name>A0A9W4TAH1_9GLOM</name>
<evidence type="ECO:0000313" key="2">
    <source>
        <dbReference type="Proteomes" id="UP001153678"/>
    </source>
</evidence>
<organism evidence="1 2">
    <name type="scientific">Funneliformis geosporum</name>
    <dbReference type="NCBI Taxonomy" id="1117311"/>
    <lineage>
        <taxon>Eukaryota</taxon>
        <taxon>Fungi</taxon>
        <taxon>Fungi incertae sedis</taxon>
        <taxon>Mucoromycota</taxon>
        <taxon>Glomeromycotina</taxon>
        <taxon>Glomeromycetes</taxon>
        <taxon>Glomerales</taxon>
        <taxon>Glomeraceae</taxon>
        <taxon>Funneliformis</taxon>
    </lineage>
</organism>
<evidence type="ECO:0000313" key="1">
    <source>
        <dbReference type="EMBL" id="CAI2199739.1"/>
    </source>
</evidence>
<dbReference type="EMBL" id="CAMKVN010022190">
    <property type="protein sequence ID" value="CAI2199739.1"/>
    <property type="molecule type" value="Genomic_DNA"/>
</dbReference>
<accession>A0A9W4TAH1</accession>
<keyword evidence="2" id="KW-1185">Reference proteome</keyword>
<sequence>FIDMLKGLVPGKLVSLLNNIFADVGITKALLSSLYYDLFHTIWTIWTQRCDSFEKWKLYRSINNDYKSDPNLWVTSGFPSSSHIIPPVSPFFFTHSVNFDSHWSNFGQEVITSC</sequence>
<proteinExistence type="predicted"/>